<evidence type="ECO:0000313" key="3">
    <source>
        <dbReference type="Proteomes" id="UP001303760"/>
    </source>
</evidence>
<accession>A0AAN7CB94</accession>
<organism evidence="2 3">
    <name type="scientific">Achaetomium macrosporum</name>
    <dbReference type="NCBI Taxonomy" id="79813"/>
    <lineage>
        <taxon>Eukaryota</taxon>
        <taxon>Fungi</taxon>
        <taxon>Dikarya</taxon>
        <taxon>Ascomycota</taxon>
        <taxon>Pezizomycotina</taxon>
        <taxon>Sordariomycetes</taxon>
        <taxon>Sordariomycetidae</taxon>
        <taxon>Sordariales</taxon>
        <taxon>Chaetomiaceae</taxon>
        <taxon>Achaetomium</taxon>
    </lineage>
</organism>
<reference evidence="2" key="1">
    <citation type="journal article" date="2023" name="Mol. Phylogenet. Evol.">
        <title>Genome-scale phylogeny and comparative genomics of the fungal order Sordariales.</title>
        <authorList>
            <person name="Hensen N."/>
            <person name="Bonometti L."/>
            <person name="Westerberg I."/>
            <person name="Brannstrom I.O."/>
            <person name="Guillou S."/>
            <person name="Cros-Aarteil S."/>
            <person name="Calhoun S."/>
            <person name="Haridas S."/>
            <person name="Kuo A."/>
            <person name="Mondo S."/>
            <person name="Pangilinan J."/>
            <person name="Riley R."/>
            <person name="LaButti K."/>
            <person name="Andreopoulos B."/>
            <person name="Lipzen A."/>
            <person name="Chen C."/>
            <person name="Yan M."/>
            <person name="Daum C."/>
            <person name="Ng V."/>
            <person name="Clum A."/>
            <person name="Steindorff A."/>
            <person name="Ohm R.A."/>
            <person name="Martin F."/>
            <person name="Silar P."/>
            <person name="Natvig D.O."/>
            <person name="Lalanne C."/>
            <person name="Gautier V."/>
            <person name="Ament-Velasquez S.L."/>
            <person name="Kruys A."/>
            <person name="Hutchinson M.I."/>
            <person name="Powell A.J."/>
            <person name="Barry K."/>
            <person name="Miller A.N."/>
            <person name="Grigoriev I.V."/>
            <person name="Debuchy R."/>
            <person name="Gladieux P."/>
            <person name="Hiltunen Thoren M."/>
            <person name="Johannesson H."/>
        </authorList>
    </citation>
    <scope>NUCLEOTIDE SEQUENCE</scope>
    <source>
        <strain evidence="2">CBS 532.94</strain>
    </source>
</reference>
<evidence type="ECO:0000313" key="2">
    <source>
        <dbReference type="EMBL" id="KAK4238844.1"/>
    </source>
</evidence>
<feature type="region of interest" description="Disordered" evidence="1">
    <location>
        <begin position="38"/>
        <end position="80"/>
    </location>
</feature>
<gene>
    <name evidence="2" type="ORF">C8A03DRAFT_33099</name>
</gene>
<name>A0AAN7CB94_9PEZI</name>
<dbReference type="Proteomes" id="UP001303760">
    <property type="component" value="Unassembled WGS sequence"/>
</dbReference>
<proteinExistence type="predicted"/>
<sequence>MNTTQTSPKDPANLANKWNAHLRRASRYHPGEHVWSSLHATKESTRQAEFARDSSRKGRLWNPDDDNTAAPRRPYDMSNGATYRRQRPLSSSVLEPHCQPHQPPAILPVEDEVIKQPETRPISQEQLVAEVRGIYAGLVIVEKKCIEVDDDRSQNDPGNKLNKHNNDQWQALIALHRTLLHERHGFFLASQHP</sequence>
<evidence type="ECO:0000256" key="1">
    <source>
        <dbReference type="SAM" id="MobiDB-lite"/>
    </source>
</evidence>
<comment type="caution">
    <text evidence="2">The sequence shown here is derived from an EMBL/GenBank/DDBJ whole genome shotgun (WGS) entry which is preliminary data.</text>
</comment>
<protein>
    <submittedName>
        <fullName evidence="2">Uncharacterized protein</fullName>
    </submittedName>
</protein>
<feature type="compositionally biased region" description="Basic and acidic residues" evidence="1">
    <location>
        <begin position="40"/>
        <end position="56"/>
    </location>
</feature>
<keyword evidence="3" id="KW-1185">Reference proteome</keyword>
<dbReference type="AlphaFoldDB" id="A0AAN7CB94"/>
<reference evidence="2" key="2">
    <citation type="submission" date="2023-05" db="EMBL/GenBank/DDBJ databases">
        <authorList>
            <consortium name="Lawrence Berkeley National Laboratory"/>
            <person name="Steindorff A."/>
            <person name="Hensen N."/>
            <person name="Bonometti L."/>
            <person name="Westerberg I."/>
            <person name="Brannstrom I.O."/>
            <person name="Guillou S."/>
            <person name="Cros-Aarteil S."/>
            <person name="Calhoun S."/>
            <person name="Haridas S."/>
            <person name="Kuo A."/>
            <person name="Mondo S."/>
            <person name="Pangilinan J."/>
            <person name="Riley R."/>
            <person name="Labutti K."/>
            <person name="Andreopoulos B."/>
            <person name="Lipzen A."/>
            <person name="Chen C."/>
            <person name="Yanf M."/>
            <person name="Daum C."/>
            <person name="Ng V."/>
            <person name="Clum A."/>
            <person name="Ohm R."/>
            <person name="Martin F."/>
            <person name="Silar P."/>
            <person name="Natvig D."/>
            <person name="Lalanne C."/>
            <person name="Gautier V."/>
            <person name="Ament-Velasquez S.L."/>
            <person name="Kruys A."/>
            <person name="Hutchinson M.I."/>
            <person name="Powell A.J."/>
            <person name="Barry K."/>
            <person name="Miller A.N."/>
            <person name="Grigoriev I.V."/>
            <person name="Debuchy R."/>
            <person name="Gladieux P."/>
            <person name="Thoren M.H."/>
            <person name="Johannesson H."/>
        </authorList>
    </citation>
    <scope>NUCLEOTIDE SEQUENCE</scope>
    <source>
        <strain evidence="2">CBS 532.94</strain>
    </source>
</reference>
<dbReference type="EMBL" id="MU860081">
    <property type="protein sequence ID" value="KAK4238844.1"/>
    <property type="molecule type" value="Genomic_DNA"/>
</dbReference>